<accession>A0ABQ5RW19</accession>
<reference evidence="2 3" key="1">
    <citation type="journal article" date="2023" name="IScience">
        <title>Expanded male sex-determining region conserved during the evolution of homothallism in the green alga Volvox.</title>
        <authorList>
            <person name="Yamamoto K."/>
            <person name="Matsuzaki R."/>
            <person name="Mahakham W."/>
            <person name="Heman W."/>
            <person name="Sekimoto H."/>
            <person name="Kawachi M."/>
            <person name="Minakuchi Y."/>
            <person name="Toyoda A."/>
            <person name="Nozaki H."/>
        </authorList>
    </citation>
    <scope>NUCLEOTIDE SEQUENCE [LARGE SCALE GENOMIC DNA]</scope>
    <source>
        <strain evidence="2 3">NIES-4468</strain>
    </source>
</reference>
<name>A0ABQ5RW19_9CHLO</name>
<proteinExistence type="predicted"/>
<evidence type="ECO:0000313" key="3">
    <source>
        <dbReference type="Proteomes" id="UP001165090"/>
    </source>
</evidence>
<keyword evidence="3" id="KW-1185">Reference proteome</keyword>
<dbReference type="EMBL" id="BSDZ01000010">
    <property type="protein sequence ID" value="GLI61730.1"/>
    <property type="molecule type" value="Genomic_DNA"/>
</dbReference>
<evidence type="ECO:0000313" key="2">
    <source>
        <dbReference type="EMBL" id="GLI61730.1"/>
    </source>
</evidence>
<feature type="region of interest" description="Disordered" evidence="1">
    <location>
        <begin position="42"/>
        <end position="68"/>
    </location>
</feature>
<feature type="non-terminal residue" evidence="2">
    <location>
        <position position="1"/>
    </location>
</feature>
<dbReference type="Proteomes" id="UP001165090">
    <property type="component" value="Unassembled WGS sequence"/>
</dbReference>
<evidence type="ECO:0000256" key="1">
    <source>
        <dbReference type="SAM" id="MobiDB-lite"/>
    </source>
</evidence>
<organism evidence="2 3">
    <name type="scientific">Volvox africanus</name>
    <dbReference type="NCBI Taxonomy" id="51714"/>
    <lineage>
        <taxon>Eukaryota</taxon>
        <taxon>Viridiplantae</taxon>
        <taxon>Chlorophyta</taxon>
        <taxon>core chlorophytes</taxon>
        <taxon>Chlorophyceae</taxon>
        <taxon>CS clade</taxon>
        <taxon>Chlamydomonadales</taxon>
        <taxon>Volvocaceae</taxon>
        <taxon>Volvox</taxon>
    </lineage>
</organism>
<protein>
    <submittedName>
        <fullName evidence="2">Uncharacterized protein</fullName>
    </submittedName>
</protein>
<feature type="compositionally biased region" description="Low complexity" evidence="1">
    <location>
        <begin position="46"/>
        <end position="57"/>
    </location>
</feature>
<comment type="caution">
    <text evidence="2">The sequence shown here is derived from an EMBL/GenBank/DDBJ whole genome shotgun (WGS) entry which is preliminary data.</text>
</comment>
<gene>
    <name evidence="2" type="ORF">VaNZ11_004146</name>
</gene>
<sequence length="507" mass="50298">SRPWDSAVAVVAAEEWVGGRGAGGDGVGGVLTAGDEMQQDGGCTAGAGTLAAPAADTSDPGASGPSEEDHCLPDITLGPRPGLPQQLLALYDNVLRAVLSCCVAWSLTDTAEPPSSLDAGILDAGGLLQLPLECTEALRGCLQACGGVLGQARQISTAVQLLQQTSAQAAAARGREAPEGADPCVGANASARMTGAGTGGAEGRGCRALPQSTRMTAALTAALAGLAACGTLRSPPAATVAGATADKCSGGGGGGGGEAVGAGGAALWILMAAADQIQECAAAAEARKPYAAGRPVAAASGAASGAPTAAPAGLAVALTLYYCEALTGSCRAVAQLLRTGVLQLAEYGLPSVWLPGPMCRSDPDAAALVMCRLAEPALSGLLLDVTVVTAARALRALVAAAGAVSLQLPGQLVAALVDSAHSLRYDGGAAYQVAEGVPCSSACCHRPFVASPNWPPPWRPHPCRLSHLGHHTLFAPRVRRLVINLPRRAGEASPGGRTQRCAASCDS</sequence>